<dbReference type="OMA" id="NKVDPQQ"/>
<dbReference type="RefSeq" id="XP_008611282.1">
    <property type="nucleotide sequence ID" value="XM_008613060.1"/>
</dbReference>
<organism evidence="2 3">
    <name type="scientific">Saprolegnia diclina (strain VS20)</name>
    <dbReference type="NCBI Taxonomy" id="1156394"/>
    <lineage>
        <taxon>Eukaryota</taxon>
        <taxon>Sar</taxon>
        <taxon>Stramenopiles</taxon>
        <taxon>Oomycota</taxon>
        <taxon>Saprolegniomycetes</taxon>
        <taxon>Saprolegniales</taxon>
        <taxon>Saprolegniaceae</taxon>
        <taxon>Saprolegnia</taxon>
    </lineage>
</organism>
<name>T0RRD9_SAPDV</name>
<dbReference type="Proteomes" id="UP000030762">
    <property type="component" value="Unassembled WGS sequence"/>
</dbReference>
<evidence type="ECO:0000256" key="1">
    <source>
        <dbReference type="SAM" id="MobiDB-lite"/>
    </source>
</evidence>
<dbReference type="PANTHER" id="PTHR21521">
    <property type="entry name" value="AMUN, ISOFORM A"/>
    <property type="match status" value="1"/>
</dbReference>
<dbReference type="VEuPathDB" id="FungiDB:SDRG_07240"/>
<proteinExistence type="predicted"/>
<dbReference type="EMBL" id="JH767152">
    <property type="protein sequence ID" value="EQC34998.1"/>
    <property type="molecule type" value="Genomic_DNA"/>
</dbReference>
<reference evidence="2 3" key="1">
    <citation type="submission" date="2012-04" db="EMBL/GenBank/DDBJ databases">
        <title>The Genome Sequence of Saprolegnia declina VS20.</title>
        <authorList>
            <consortium name="The Broad Institute Genome Sequencing Platform"/>
            <person name="Russ C."/>
            <person name="Nusbaum C."/>
            <person name="Tyler B."/>
            <person name="van West P."/>
            <person name="Dieguez-Uribeondo J."/>
            <person name="de Bruijn I."/>
            <person name="Tripathy S."/>
            <person name="Jiang R."/>
            <person name="Young S.K."/>
            <person name="Zeng Q."/>
            <person name="Gargeya S."/>
            <person name="Fitzgerald M."/>
            <person name="Haas B."/>
            <person name="Abouelleil A."/>
            <person name="Alvarado L."/>
            <person name="Arachchi H.M."/>
            <person name="Berlin A."/>
            <person name="Chapman S.B."/>
            <person name="Goldberg J."/>
            <person name="Griggs A."/>
            <person name="Gujja S."/>
            <person name="Hansen M."/>
            <person name="Howarth C."/>
            <person name="Imamovic A."/>
            <person name="Larimer J."/>
            <person name="McCowen C."/>
            <person name="Montmayeur A."/>
            <person name="Murphy C."/>
            <person name="Neiman D."/>
            <person name="Pearson M."/>
            <person name="Priest M."/>
            <person name="Roberts A."/>
            <person name="Saif S."/>
            <person name="Shea T."/>
            <person name="Sisk P."/>
            <person name="Sykes S."/>
            <person name="Wortman J."/>
            <person name="Nusbaum C."/>
            <person name="Birren B."/>
        </authorList>
    </citation>
    <scope>NUCLEOTIDE SEQUENCE [LARGE SCALE GENOMIC DNA]</scope>
    <source>
        <strain evidence="2 3">VS20</strain>
    </source>
</reference>
<dbReference type="GeneID" id="19947967"/>
<protein>
    <recommendedName>
        <fullName evidence="4">HhH-GPD domain-containing protein</fullName>
    </recommendedName>
</protein>
<evidence type="ECO:0000313" key="3">
    <source>
        <dbReference type="Proteomes" id="UP000030762"/>
    </source>
</evidence>
<dbReference type="InterPro" id="IPR011257">
    <property type="entry name" value="DNA_glycosylase"/>
</dbReference>
<dbReference type="PANTHER" id="PTHR21521:SF0">
    <property type="entry name" value="AMUN, ISOFORM A"/>
    <property type="match status" value="1"/>
</dbReference>
<feature type="compositionally biased region" description="Basic residues" evidence="1">
    <location>
        <begin position="206"/>
        <end position="215"/>
    </location>
</feature>
<dbReference type="AlphaFoldDB" id="T0RRD9"/>
<dbReference type="STRING" id="1156394.T0RRD9"/>
<gene>
    <name evidence="2" type="ORF">SDRG_07240</name>
</gene>
<dbReference type="OrthoDB" id="8249012at2759"/>
<dbReference type="eggNOG" id="ENOG502QR55">
    <property type="taxonomic scope" value="Eukaryota"/>
</dbReference>
<feature type="region of interest" description="Disordered" evidence="1">
    <location>
        <begin position="189"/>
        <end position="215"/>
    </location>
</feature>
<dbReference type="GO" id="GO:0006281">
    <property type="term" value="P:DNA repair"/>
    <property type="evidence" value="ECO:0007669"/>
    <property type="project" value="InterPro"/>
</dbReference>
<dbReference type="SUPFAM" id="SSF48150">
    <property type="entry name" value="DNA-glycosylase"/>
    <property type="match status" value="1"/>
</dbReference>
<accession>T0RRD9</accession>
<dbReference type="InParanoid" id="T0RRD9"/>
<keyword evidence="3" id="KW-1185">Reference proteome</keyword>
<evidence type="ECO:0000313" key="2">
    <source>
        <dbReference type="EMBL" id="EQC34998.1"/>
    </source>
</evidence>
<evidence type="ECO:0008006" key="4">
    <source>
        <dbReference type="Google" id="ProtNLM"/>
    </source>
</evidence>
<sequence length="215" mass="23166">MSKLWASTDEADWAAIHATYDNVAASLEEPLRSLEAWYRAELPELLITQGHITQAQLSKLMQWKLAKGKWRPRLQAFVDALDDAEVQAASTKGFAAVNDGNVREAVAAISELKGVGPATASAVLAAYSRSVAFMGDEALNAMTKAIGARQYTLPHFVRFTEALRARATVLGGAWTPQALQEALWLEATASEATPKRKRSPAAATGSKKKTKKTAA</sequence>
<dbReference type="GO" id="GO:0003824">
    <property type="term" value="F:catalytic activity"/>
    <property type="evidence" value="ECO:0007669"/>
    <property type="project" value="InterPro"/>
</dbReference>